<sequence>MSTIEQAAERREDPGYTVGLDIGGTKILGALLDTSGAVVATTRLATELGPDGVVRSAARAVRELADPATVGGVGLGIPGIIDVAAGTVRHAVNLGIADELPLADRLSAALDGVPVVVENDLNVAAVGAAHVLEREAMSDDAAREHEDLAFLALGTGVASGLVMDGRLRRGVTGAAGEIGHVPIDPAGPECPCGQRGCIETFVSGTALAQAWPARHGKPAPVELFEAAASGDAEALRVRARFADAVAAAVRLLVLTVDVHYVVLGGGVAQLGEPLLDVVREALREQAKVSGFLASLELPGRVRLAPSDIPVAAVGAAVLGRRDEEAEAGGAASSSDTASSSGRTASSETDMRADDRGGALTWRS</sequence>
<dbReference type="SUPFAM" id="SSF53067">
    <property type="entry name" value="Actin-like ATPase domain"/>
    <property type="match status" value="1"/>
</dbReference>
<dbReference type="Proteomes" id="UP001501094">
    <property type="component" value="Unassembled WGS sequence"/>
</dbReference>
<name>A0ABP4ZHA9_9MICO</name>
<comment type="similarity">
    <text evidence="1">Belongs to the ROK (NagC/XylR) family.</text>
</comment>
<gene>
    <name evidence="3" type="ORF">GCM10009751_08140</name>
</gene>
<dbReference type="InterPro" id="IPR000600">
    <property type="entry name" value="ROK"/>
</dbReference>
<evidence type="ECO:0000256" key="1">
    <source>
        <dbReference type="ARBA" id="ARBA00006479"/>
    </source>
</evidence>
<feature type="region of interest" description="Disordered" evidence="2">
    <location>
        <begin position="324"/>
        <end position="363"/>
    </location>
</feature>
<proteinExistence type="inferred from homology"/>
<dbReference type="PANTHER" id="PTHR18964:SF169">
    <property type="entry name" value="N-ACETYLMANNOSAMINE KINASE"/>
    <property type="match status" value="1"/>
</dbReference>
<reference evidence="4" key="1">
    <citation type="journal article" date="2019" name="Int. J. Syst. Evol. Microbiol.">
        <title>The Global Catalogue of Microorganisms (GCM) 10K type strain sequencing project: providing services to taxonomists for standard genome sequencing and annotation.</title>
        <authorList>
            <consortium name="The Broad Institute Genomics Platform"/>
            <consortium name="The Broad Institute Genome Sequencing Center for Infectious Disease"/>
            <person name="Wu L."/>
            <person name="Ma J."/>
        </authorList>
    </citation>
    <scope>NUCLEOTIDE SEQUENCE [LARGE SCALE GENOMIC DNA]</scope>
    <source>
        <strain evidence="4">JCM 14326</strain>
    </source>
</reference>
<keyword evidence="4" id="KW-1185">Reference proteome</keyword>
<dbReference type="InterPro" id="IPR043129">
    <property type="entry name" value="ATPase_NBD"/>
</dbReference>
<dbReference type="Pfam" id="PF00480">
    <property type="entry name" value="ROK"/>
    <property type="match status" value="1"/>
</dbReference>
<feature type="compositionally biased region" description="Low complexity" evidence="2">
    <location>
        <begin position="327"/>
        <end position="347"/>
    </location>
</feature>
<accession>A0ABP4ZHA9</accession>
<evidence type="ECO:0000313" key="3">
    <source>
        <dbReference type="EMBL" id="GAA1853809.1"/>
    </source>
</evidence>
<organism evidence="3 4">
    <name type="scientific">Myceligenerans crystallogenes</name>
    <dbReference type="NCBI Taxonomy" id="316335"/>
    <lineage>
        <taxon>Bacteria</taxon>
        <taxon>Bacillati</taxon>
        <taxon>Actinomycetota</taxon>
        <taxon>Actinomycetes</taxon>
        <taxon>Micrococcales</taxon>
        <taxon>Promicromonosporaceae</taxon>
        <taxon>Myceligenerans</taxon>
    </lineage>
</organism>
<evidence type="ECO:0000313" key="4">
    <source>
        <dbReference type="Proteomes" id="UP001501094"/>
    </source>
</evidence>
<dbReference type="Gene3D" id="3.30.420.40">
    <property type="match status" value="2"/>
</dbReference>
<evidence type="ECO:0000256" key="2">
    <source>
        <dbReference type="SAM" id="MobiDB-lite"/>
    </source>
</evidence>
<dbReference type="EMBL" id="BAAANL010000001">
    <property type="protein sequence ID" value="GAA1853809.1"/>
    <property type="molecule type" value="Genomic_DNA"/>
</dbReference>
<comment type="caution">
    <text evidence="3">The sequence shown here is derived from an EMBL/GenBank/DDBJ whole genome shotgun (WGS) entry which is preliminary data.</text>
</comment>
<dbReference type="PANTHER" id="PTHR18964">
    <property type="entry name" value="ROK (REPRESSOR, ORF, KINASE) FAMILY"/>
    <property type="match status" value="1"/>
</dbReference>
<dbReference type="RefSeq" id="WP_344099756.1">
    <property type="nucleotide sequence ID" value="NZ_BAAANL010000001.1"/>
</dbReference>
<protein>
    <submittedName>
        <fullName evidence="3">ROK family protein</fullName>
    </submittedName>
</protein>